<dbReference type="GO" id="GO:0006606">
    <property type="term" value="P:protein import into nucleus"/>
    <property type="evidence" value="ECO:0007669"/>
    <property type="project" value="TreeGrafter"/>
</dbReference>
<evidence type="ECO:0000259" key="1">
    <source>
        <dbReference type="PROSITE" id="PS50166"/>
    </source>
</evidence>
<dbReference type="GO" id="GO:0031267">
    <property type="term" value="F:small GTPase binding"/>
    <property type="evidence" value="ECO:0007669"/>
    <property type="project" value="InterPro"/>
</dbReference>
<keyword evidence="3" id="KW-1185">Reference proteome</keyword>
<dbReference type="Pfam" id="PF24138">
    <property type="entry name" value="TPR_TNPO3_IPO13_2nd"/>
    <property type="match status" value="1"/>
</dbReference>
<dbReference type="SUPFAM" id="SSF48371">
    <property type="entry name" value="ARM repeat"/>
    <property type="match status" value="1"/>
</dbReference>
<comment type="caution">
    <text evidence="2">The sequence shown here is derived from an EMBL/GenBank/DDBJ whole genome shotgun (WGS) entry which is preliminary data.</text>
</comment>
<dbReference type="Pfam" id="PF24140">
    <property type="entry name" value="TPR_TNPO3_IPO13_3rd"/>
    <property type="match status" value="1"/>
</dbReference>
<dbReference type="InterPro" id="IPR016024">
    <property type="entry name" value="ARM-type_fold"/>
</dbReference>
<dbReference type="InterPro" id="IPR057941">
    <property type="entry name" value="TPR_TNPO3_IPO13_2nd"/>
</dbReference>
<dbReference type="Pfam" id="PF08389">
    <property type="entry name" value="Xpo1"/>
    <property type="match status" value="1"/>
</dbReference>
<dbReference type="OrthoDB" id="435593at2759"/>
<dbReference type="PANTHER" id="PTHR12363">
    <property type="entry name" value="TRANSPORTIN 3 AND IMPORTIN 13"/>
    <property type="match status" value="1"/>
</dbReference>
<sequence>MDDISVVFDAIDSMYKSKDRKKRKEATNYLEDFQKLPEAWTISDQILRSENVNDEAKIFAAQTFKKKIIYDLKQLDETARQSLFNSLIELLHLYRNGPKIIITQLCISIADLSILTKSWDNPIQHLLELFGNNEEMVNCLLEFLIVLPEEILYNENIPMEISELNDRADILLGQNSESVLQLLTLYLQNSEGNFKLQENIMNCLLSWIKSKDIKVMSLLNTPFINMAFSSINNIRLFDVAVDLIEEIIYNSSDIQENIQIIEIIYVHLVSLQEFLVQSKDDEETVKGICRIFAESGESYLELIVKNYNAFKGIVEGLLECAASSPFEIIPITYNFWYRLQRKINEPEYSTYKSQFYEIYRNLISIIINRLHYPEDQNDWTSMERDEFSDFRHNMGDVLKDCCMVLGCKESLMVPYTLINNFVQESKQNPNLPWQNLEAPLFSLRAMGKVVSADENEVMPKIMDLFPEFITHSKIKYASILVIGRYSFWTEKHPQYIPFQLTYVTSGFDEEECEAAAAMSLKYICESCGVLLINYIEQLHPFYLTMMQKLEPRDRLEVTAAISHVLSALPEDKLLENLQHFCLPLAQKLNEIAVNGKVSDESEMVKITKEIKDLLAQLGVFFKNVEPKSITLNEHPCVSLLKSLWFVFEYLFSNLSDIQNISESICRCLVNALKSCKLYMAPMLNPIGQQLINLYNNYNYSCYLWLAKYIIEVFSEDVNQFWPVIQEMISNLCQKSFTLFSYKENLIEYPDGIIEYIYYIVEDYYRMLVKLIEKCPVQFINMPEINSIYQCAIACLETEESKALSSVLEFFETFFSIAVDIKYNKNNHNILQLNKLPEQELQKMSSILQESSKNLIPRMIKGLLYDFPREEILTIGIIIKYHTFYLPDLSFGLIKESLLSYQVSEIEVNQFIEQYQEAISAEIGNSKLQRVLQDFSSSYRRTHISSRSKK</sequence>
<dbReference type="Pfam" id="PF03810">
    <property type="entry name" value="IBN_N"/>
    <property type="match status" value="1"/>
</dbReference>
<dbReference type="EMBL" id="MCFH01000010">
    <property type="protein sequence ID" value="ORX54724.1"/>
    <property type="molecule type" value="Genomic_DNA"/>
</dbReference>
<dbReference type="InterPro" id="IPR058537">
    <property type="entry name" value="TPR_TNPO3_IPO13_4th"/>
</dbReference>
<dbReference type="STRING" id="1754191.A0A1Y1VF52"/>
<feature type="domain" description="Importin N-terminal" evidence="1">
    <location>
        <begin position="26"/>
        <end position="91"/>
    </location>
</feature>
<dbReference type="GO" id="GO:0005737">
    <property type="term" value="C:cytoplasm"/>
    <property type="evidence" value="ECO:0007669"/>
    <property type="project" value="TreeGrafter"/>
</dbReference>
<accession>A0A1Y1VF52</accession>
<reference evidence="2 3" key="1">
    <citation type="submission" date="2016-08" db="EMBL/GenBank/DDBJ databases">
        <title>Genomes of anaerobic fungi encode conserved fungal cellulosomes for biomass hydrolysis.</title>
        <authorList>
            <consortium name="DOE Joint Genome Institute"/>
            <person name="Haitjema C.H."/>
            <person name="Gilmore S.P."/>
            <person name="Henske J.K."/>
            <person name="Solomon K.V."/>
            <person name="De Groot R."/>
            <person name="Kuo A."/>
            <person name="Mondo S.J."/>
            <person name="Salamov A.A."/>
            <person name="Labutti K."/>
            <person name="Zhao Z."/>
            <person name="Chiniquy J."/>
            <person name="Barry K."/>
            <person name="Brewer H.M."/>
            <person name="Purvine S.O."/>
            <person name="Wright A.T."/>
            <person name="Boxma B."/>
            <person name="Van Alen T."/>
            <person name="Hackstein J.H."/>
            <person name="Baker S.E."/>
            <person name="Grigoriev I.V."/>
            <person name="O'Malley M.A."/>
        </authorList>
    </citation>
    <scope>NUCLEOTIDE SEQUENCE [LARGE SCALE GENOMIC DNA]</scope>
    <source>
        <strain evidence="3">finn</strain>
    </source>
</reference>
<protein>
    <submittedName>
        <fullName evidence="2">ARM repeat-containing protein</fullName>
    </submittedName>
</protein>
<dbReference type="PANTHER" id="PTHR12363:SF53">
    <property type="entry name" value="MRNA TRANSPORT REGULATOR MTR10"/>
    <property type="match status" value="1"/>
</dbReference>
<organism evidence="2 3">
    <name type="scientific">Piromyces finnis</name>
    <dbReference type="NCBI Taxonomy" id="1754191"/>
    <lineage>
        <taxon>Eukaryota</taxon>
        <taxon>Fungi</taxon>
        <taxon>Fungi incertae sedis</taxon>
        <taxon>Chytridiomycota</taxon>
        <taxon>Chytridiomycota incertae sedis</taxon>
        <taxon>Neocallimastigomycetes</taxon>
        <taxon>Neocallimastigales</taxon>
        <taxon>Neocallimastigaceae</taxon>
        <taxon>Piromyces</taxon>
    </lineage>
</organism>
<dbReference type="InterPro" id="IPR013598">
    <property type="entry name" value="Exportin-1/Importin-b-like"/>
</dbReference>
<dbReference type="InterPro" id="IPR011989">
    <property type="entry name" value="ARM-like"/>
</dbReference>
<dbReference type="InterPro" id="IPR051345">
    <property type="entry name" value="Importin_beta-like_NTR"/>
</dbReference>
<dbReference type="InterPro" id="IPR001494">
    <property type="entry name" value="Importin-beta_N"/>
</dbReference>
<dbReference type="Pfam" id="PF24139">
    <property type="entry name" value="TPR_TNPO3_IPO13_4th"/>
    <property type="match status" value="1"/>
</dbReference>
<evidence type="ECO:0000313" key="2">
    <source>
        <dbReference type="EMBL" id="ORX54724.1"/>
    </source>
</evidence>
<evidence type="ECO:0000313" key="3">
    <source>
        <dbReference type="Proteomes" id="UP000193719"/>
    </source>
</evidence>
<dbReference type="AlphaFoldDB" id="A0A1Y1VF52"/>
<dbReference type="PROSITE" id="PS50166">
    <property type="entry name" value="IMPORTIN_B_NT"/>
    <property type="match status" value="1"/>
</dbReference>
<proteinExistence type="predicted"/>
<gene>
    <name evidence="2" type="ORF">BCR36DRAFT_368356</name>
</gene>
<reference evidence="2 3" key="2">
    <citation type="submission" date="2016-08" db="EMBL/GenBank/DDBJ databases">
        <title>Pervasive Adenine N6-methylation of Active Genes in Fungi.</title>
        <authorList>
            <consortium name="DOE Joint Genome Institute"/>
            <person name="Mondo S.J."/>
            <person name="Dannebaum R.O."/>
            <person name="Kuo R.C."/>
            <person name="Labutti K."/>
            <person name="Haridas S."/>
            <person name="Kuo A."/>
            <person name="Salamov A."/>
            <person name="Ahrendt S.R."/>
            <person name="Lipzen A."/>
            <person name="Sullivan W."/>
            <person name="Andreopoulos W.B."/>
            <person name="Clum A."/>
            <person name="Lindquist E."/>
            <person name="Daum C."/>
            <person name="Ramamoorthy G.K."/>
            <person name="Gryganskyi A."/>
            <person name="Culley D."/>
            <person name="Magnuson J.K."/>
            <person name="James T.Y."/>
            <person name="O'Malley M.A."/>
            <person name="Stajich J.E."/>
            <person name="Spatafora J.W."/>
            <person name="Visel A."/>
            <person name="Grigoriev I.V."/>
        </authorList>
    </citation>
    <scope>NUCLEOTIDE SEQUENCE [LARGE SCALE GENOMIC DNA]</scope>
    <source>
        <strain evidence="3">finn</strain>
    </source>
</reference>
<dbReference type="Gene3D" id="1.25.10.10">
    <property type="entry name" value="Leucine-rich Repeat Variant"/>
    <property type="match status" value="1"/>
</dbReference>
<dbReference type="SMART" id="SM00913">
    <property type="entry name" value="IBN_N"/>
    <property type="match status" value="1"/>
</dbReference>
<dbReference type="InterPro" id="IPR057942">
    <property type="entry name" value="TPR_TNPO3_IPO13_3rd"/>
</dbReference>
<name>A0A1Y1VF52_9FUNG</name>
<dbReference type="Proteomes" id="UP000193719">
    <property type="component" value="Unassembled WGS sequence"/>
</dbReference>